<sequence length="473" mass="52880">MVVLIVYMLMYTEVLRDCRNSPRTYDSFIRSFWQAIAGGRAQRPVGFCSDHRACCRDEQSDLPTCMQQAVDQMLRHAESHRRSKDVGGMLNRLLSGHSPWLASFFSHAVSCSKNKVACSLTSAFPRLRDSDEGRRKSVHTVIPDKKLASGNFEPYIQSQGEQFLLVAKENLVKARELLEASSRSEHRTEFREGRLKKLVNICTVFGKSLALCVIALKRLSKLSIRIHTCTGNQPVLVVTDNAIRGVHDVQEVLNSRSKAGLKYVFIVSVKQVDKRRTIIARPKVKDSLAEKGSLLKRKSKLAEAVSKLAILTKPKVNFLIKPDLIAVRELRETVTDVSIVSDERGVAVWNEKKQKYRADEFSLAIISALRAIGCDVDFLVHQPMIISYRALCFPQSAKAVIGLGLPTVTVSDLCLLAIVGSLLHFNSYQCKRLQIGVLRCLPDELSTLAVTDRSVCRIIGSRFDALYDGCQLC</sequence>
<feature type="signal peptide" evidence="1">
    <location>
        <begin position="1"/>
        <end position="16"/>
    </location>
</feature>
<keyword evidence="2" id="KW-0255">Endonuclease</keyword>
<reference evidence="2" key="1">
    <citation type="journal article" date="2011" name="Genome Biol.">
        <title>The draft genome of the carcinogenic human liver fluke Clonorchis sinensis.</title>
        <authorList>
            <person name="Wang X."/>
            <person name="Chen W."/>
            <person name="Huang Y."/>
            <person name="Sun J."/>
            <person name="Men J."/>
            <person name="Liu H."/>
            <person name="Luo F."/>
            <person name="Guo L."/>
            <person name="Lv X."/>
            <person name="Deng C."/>
            <person name="Zhou C."/>
            <person name="Fan Y."/>
            <person name="Li X."/>
            <person name="Huang L."/>
            <person name="Hu Y."/>
            <person name="Liang C."/>
            <person name="Hu X."/>
            <person name="Xu J."/>
            <person name="Yu X."/>
        </authorList>
    </citation>
    <scope>NUCLEOTIDE SEQUENCE [LARGE SCALE GENOMIC DNA]</scope>
    <source>
        <strain evidence="2">Henan</strain>
    </source>
</reference>
<accession>G7YDX0</accession>
<keyword evidence="1" id="KW-0732">Signal</keyword>
<feature type="chain" id="PRO_5003506304" evidence="1">
    <location>
        <begin position="17"/>
        <end position="473"/>
    </location>
</feature>
<dbReference type="EMBL" id="DF143119">
    <property type="protein sequence ID" value="GAA51154.1"/>
    <property type="molecule type" value="Genomic_DNA"/>
</dbReference>
<dbReference type="GO" id="GO:0003964">
    <property type="term" value="F:RNA-directed DNA polymerase activity"/>
    <property type="evidence" value="ECO:0007669"/>
    <property type="project" value="UniProtKB-KW"/>
</dbReference>
<name>G7YDX0_CLOSI</name>
<evidence type="ECO:0000313" key="3">
    <source>
        <dbReference type="Proteomes" id="UP000008909"/>
    </source>
</evidence>
<evidence type="ECO:0000313" key="2">
    <source>
        <dbReference type="EMBL" id="GAA51154.1"/>
    </source>
</evidence>
<organism evidence="2 3">
    <name type="scientific">Clonorchis sinensis</name>
    <name type="common">Chinese liver fluke</name>
    <dbReference type="NCBI Taxonomy" id="79923"/>
    <lineage>
        <taxon>Eukaryota</taxon>
        <taxon>Metazoa</taxon>
        <taxon>Spiralia</taxon>
        <taxon>Lophotrochozoa</taxon>
        <taxon>Platyhelminthes</taxon>
        <taxon>Trematoda</taxon>
        <taxon>Digenea</taxon>
        <taxon>Opisthorchiida</taxon>
        <taxon>Opisthorchiata</taxon>
        <taxon>Opisthorchiidae</taxon>
        <taxon>Clonorchis</taxon>
    </lineage>
</organism>
<keyword evidence="2" id="KW-0695">RNA-directed DNA polymerase</keyword>
<keyword evidence="2" id="KW-0378">Hydrolase</keyword>
<keyword evidence="2" id="KW-0808">Transferase</keyword>
<keyword evidence="3" id="KW-1185">Reference proteome</keyword>
<keyword evidence="2" id="KW-0540">Nuclease</keyword>
<gene>
    <name evidence="2" type="ORF">CLF_105654</name>
</gene>
<dbReference type="AlphaFoldDB" id="G7YDX0"/>
<keyword evidence="2" id="KW-0548">Nucleotidyltransferase</keyword>
<evidence type="ECO:0000256" key="1">
    <source>
        <dbReference type="SAM" id="SignalP"/>
    </source>
</evidence>
<dbReference type="GO" id="GO:0004519">
    <property type="term" value="F:endonuclease activity"/>
    <property type="evidence" value="ECO:0007669"/>
    <property type="project" value="UniProtKB-KW"/>
</dbReference>
<proteinExistence type="predicted"/>
<protein>
    <submittedName>
        <fullName evidence="2">Endonuclease-reverse transcriptase</fullName>
    </submittedName>
</protein>
<dbReference type="Proteomes" id="UP000008909">
    <property type="component" value="Unassembled WGS sequence"/>
</dbReference>
<reference key="2">
    <citation type="submission" date="2011-10" db="EMBL/GenBank/DDBJ databases">
        <title>The genome and transcriptome sequence of Clonorchis sinensis provide insights into the carcinogenic liver fluke.</title>
        <authorList>
            <person name="Wang X."/>
            <person name="Huang Y."/>
            <person name="Chen W."/>
            <person name="Liu H."/>
            <person name="Guo L."/>
            <person name="Chen Y."/>
            <person name="Luo F."/>
            <person name="Zhou W."/>
            <person name="Sun J."/>
            <person name="Mao Q."/>
            <person name="Liang P."/>
            <person name="Zhou C."/>
            <person name="Tian Y."/>
            <person name="Men J."/>
            <person name="Lv X."/>
            <person name="Huang L."/>
            <person name="Zhou J."/>
            <person name="Hu Y."/>
            <person name="Li R."/>
            <person name="Zhang F."/>
            <person name="Lei H."/>
            <person name="Li X."/>
            <person name="Hu X."/>
            <person name="Liang C."/>
            <person name="Xu J."/>
            <person name="Wu Z."/>
            <person name="Yu X."/>
        </authorList>
    </citation>
    <scope>NUCLEOTIDE SEQUENCE</scope>
    <source>
        <strain>Henan</strain>
    </source>
</reference>